<dbReference type="EMBL" id="JAPTSV010000006">
    <property type="protein sequence ID" value="KAJ1526992.1"/>
    <property type="molecule type" value="Genomic_DNA"/>
</dbReference>
<dbReference type="PANTHER" id="PTHR21514">
    <property type="entry name" value="AP-4 COMPLEX ACCESSORY SUBUNIT TEPSIN"/>
    <property type="match status" value="1"/>
</dbReference>
<dbReference type="Pfam" id="PF01417">
    <property type="entry name" value="ENTH"/>
    <property type="match status" value="1"/>
</dbReference>
<dbReference type="SUPFAM" id="SSF48464">
    <property type="entry name" value="ENTH/VHS domain"/>
    <property type="match status" value="1"/>
</dbReference>
<dbReference type="InterPro" id="IPR013809">
    <property type="entry name" value="ENTH"/>
</dbReference>
<dbReference type="Gene3D" id="1.25.40.90">
    <property type="match status" value="1"/>
</dbReference>
<comment type="subcellular location">
    <subcellularLocation>
        <location evidence="1">Cytoplasmic vesicle</location>
    </subcellularLocation>
    <subcellularLocation>
        <location evidence="2">Golgi apparatus</location>
        <location evidence="2">trans-Golgi network</location>
    </subcellularLocation>
</comment>
<dbReference type="Proteomes" id="UP001075354">
    <property type="component" value="Chromosome 6"/>
</dbReference>
<name>A0AAV7XMI2_9NEOP</name>
<dbReference type="AlphaFoldDB" id="A0AAV7XMI2"/>
<dbReference type="GO" id="GO:0031410">
    <property type="term" value="C:cytoplasmic vesicle"/>
    <property type="evidence" value="ECO:0007669"/>
    <property type="project" value="UniProtKB-SubCell"/>
</dbReference>
<accession>A0AAV7XMI2</accession>
<evidence type="ECO:0000313" key="8">
    <source>
        <dbReference type="Proteomes" id="UP001075354"/>
    </source>
</evidence>
<evidence type="ECO:0000256" key="2">
    <source>
        <dbReference type="ARBA" id="ARBA00004601"/>
    </source>
</evidence>
<reference evidence="7" key="1">
    <citation type="submission" date="2022-12" db="EMBL/GenBank/DDBJ databases">
        <title>Chromosome-level genome assembly of the bean flower thrips Megalurothrips usitatus.</title>
        <authorList>
            <person name="Ma L."/>
            <person name="Liu Q."/>
            <person name="Li H."/>
            <person name="Cai W."/>
        </authorList>
    </citation>
    <scope>NUCLEOTIDE SEQUENCE</scope>
    <source>
        <strain evidence="7">Cailab_2022a</strain>
    </source>
</reference>
<dbReference type="InterPro" id="IPR039273">
    <property type="entry name" value="TEPSIN"/>
</dbReference>
<dbReference type="InterPro" id="IPR008942">
    <property type="entry name" value="ENTH_VHS"/>
</dbReference>
<comment type="caution">
    <text evidence="7">The sequence shown here is derived from an EMBL/GenBank/DDBJ whole genome shotgun (WGS) entry which is preliminary data.</text>
</comment>
<evidence type="ECO:0000256" key="5">
    <source>
        <dbReference type="SAM" id="MobiDB-lite"/>
    </source>
</evidence>
<keyword evidence="8" id="KW-1185">Reference proteome</keyword>
<evidence type="ECO:0000259" key="6">
    <source>
        <dbReference type="PROSITE" id="PS50942"/>
    </source>
</evidence>
<keyword evidence="4" id="KW-0968">Cytoplasmic vesicle</keyword>
<dbReference type="PANTHER" id="PTHR21514:SF0">
    <property type="entry name" value="AP-4 COMPLEX ACCESSORY SUBUNIT TEPSIN"/>
    <property type="match status" value="1"/>
</dbReference>
<evidence type="ECO:0000256" key="3">
    <source>
        <dbReference type="ARBA" id="ARBA00023034"/>
    </source>
</evidence>
<organism evidence="7 8">
    <name type="scientific">Megalurothrips usitatus</name>
    <name type="common">bean blossom thrips</name>
    <dbReference type="NCBI Taxonomy" id="439358"/>
    <lineage>
        <taxon>Eukaryota</taxon>
        <taxon>Metazoa</taxon>
        <taxon>Ecdysozoa</taxon>
        <taxon>Arthropoda</taxon>
        <taxon>Hexapoda</taxon>
        <taxon>Insecta</taxon>
        <taxon>Pterygota</taxon>
        <taxon>Neoptera</taxon>
        <taxon>Paraneoptera</taxon>
        <taxon>Thysanoptera</taxon>
        <taxon>Terebrantia</taxon>
        <taxon>Thripoidea</taxon>
        <taxon>Thripidae</taxon>
        <taxon>Megalurothrips</taxon>
    </lineage>
</organism>
<evidence type="ECO:0000256" key="4">
    <source>
        <dbReference type="ARBA" id="ARBA00023329"/>
    </source>
</evidence>
<dbReference type="PROSITE" id="PS50942">
    <property type="entry name" value="ENTH"/>
    <property type="match status" value="1"/>
</dbReference>
<proteinExistence type="predicted"/>
<dbReference type="CDD" id="cd03572">
    <property type="entry name" value="ENTH_like_Tepsin"/>
    <property type="match status" value="1"/>
</dbReference>
<protein>
    <recommendedName>
        <fullName evidence="6">ENTH domain-containing protein</fullName>
    </recommendedName>
</protein>
<gene>
    <name evidence="7" type="ORF">ONE63_008537</name>
</gene>
<dbReference type="GO" id="GO:0032588">
    <property type="term" value="C:trans-Golgi network membrane"/>
    <property type="evidence" value="ECO:0007669"/>
    <property type="project" value="TreeGrafter"/>
</dbReference>
<evidence type="ECO:0000256" key="1">
    <source>
        <dbReference type="ARBA" id="ARBA00004541"/>
    </source>
</evidence>
<keyword evidence="3" id="KW-0333">Golgi apparatus</keyword>
<feature type="domain" description="ENTH" evidence="6">
    <location>
        <begin position="6"/>
        <end position="139"/>
    </location>
</feature>
<sequence length="431" mass="47177">MFSHLAGKASFVNYLPRLTQATSDDGEPTPGYLLDEITKITYQSTSSSHQLVDYLLHRLNKSSTPVKIKVLKIIVYLINNGHKSFRQQLRQNDGSIKSTVLHSGPADPMLGNTLYKEVQKLAEETLDLLFNPEFMKDEEALADDQDLPCVESSPVFMSGMGATARGGGKYEGFGNAMKEKEGTVTDKMLDYLGRLIHPSDDQTSEVIRAALHSSPGDYQPVAVAGALIDPVFSAEVPTPKASFIKNHVPGRAGGGWESDEDEHNEGFGPAGSQITSETTTDVQSDISICTQQQNESLSADITLSEAQDMLIKFCRGSGLPSIDELDEVCARCTSLSCSQTIPTLSNIIPDFNNSLSKGECMRILLLLEWLYHNDCVMVQTQSKDAVKFLDKMVEDLDMAGPCKSKAKKLRLFYEKSQNTASDQSNSQIAAN</sequence>
<feature type="region of interest" description="Disordered" evidence="5">
    <location>
        <begin position="245"/>
        <end position="276"/>
    </location>
</feature>
<evidence type="ECO:0000313" key="7">
    <source>
        <dbReference type="EMBL" id="KAJ1526992.1"/>
    </source>
</evidence>
<dbReference type="InterPro" id="IPR035802">
    <property type="entry name" value="ENTH/VHS_tepsin"/>
</dbReference>